<dbReference type="InterPro" id="IPR036505">
    <property type="entry name" value="Amidase/PGRP_sf"/>
</dbReference>
<keyword evidence="3 7" id="KW-0378">Hydrolase</keyword>
<organism evidence="7 8">
    <name type="scientific">Rehaibacterium terrae</name>
    <dbReference type="NCBI Taxonomy" id="1341696"/>
    <lineage>
        <taxon>Bacteria</taxon>
        <taxon>Pseudomonadati</taxon>
        <taxon>Pseudomonadota</taxon>
        <taxon>Gammaproteobacteria</taxon>
        <taxon>Lysobacterales</taxon>
        <taxon>Lysobacteraceae</taxon>
        <taxon>Rehaibacterium</taxon>
    </lineage>
</organism>
<protein>
    <recommendedName>
        <fullName evidence="2">N-acetylmuramoyl-L-alanine amidase</fullName>
        <ecNumber evidence="2">3.5.1.28</ecNumber>
    </recommendedName>
</protein>
<dbReference type="GO" id="GO:0019867">
    <property type="term" value="C:outer membrane"/>
    <property type="evidence" value="ECO:0007669"/>
    <property type="project" value="TreeGrafter"/>
</dbReference>
<dbReference type="PANTHER" id="PTHR30417:SF1">
    <property type="entry name" value="N-ACETYLMURAMOYL-L-ALANINE AMIDASE AMID"/>
    <property type="match status" value="1"/>
</dbReference>
<evidence type="ECO:0000259" key="6">
    <source>
        <dbReference type="SMART" id="SM00644"/>
    </source>
</evidence>
<evidence type="ECO:0000256" key="2">
    <source>
        <dbReference type="ARBA" id="ARBA00011901"/>
    </source>
</evidence>
<dbReference type="AlphaFoldDB" id="A0A7W7V8H6"/>
<evidence type="ECO:0000313" key="7">
    <source>
        <dbReference type="EMBL" id="MBB5014266.1"/>
    </source>
</evidence>
<dbReference type="SUPFAM" id="SSF55846">
    <property type="entry name" value="N-acetylmuramoyl-L-alanine amidase-like"/>
    <property type="match status" value="1"/>
</dbReference>
<evidence type="ECO:0000256" key="3">
    <source>
        <dbReference type="ARBA" id="ARBA00022801"/>
    </source>
</evidence>
<dbReference type="InterPro" id="IPR002502">
    <property type="entry name" value="Amidase_domain"/>
</dbReference>
<comment type="caution">
    <text evidence="7">The sequence shown here is derived from an EMBL/GenBank/DDBJ whole genome shotgun (WGS) entry which is preliminary data.</text>
</comment>
<gene>
    <name evidence="7" type="ORF">HNQ58_000137</name>
</gene>
<keyword evidence="4" id="KW-0961">Cell wall biogenesis/degradation</keyword>
<dbReference type="EMBL" id="JACHHX010000001">
    <property type="protein sequence ID" value="MBB5014266.1"/>
    <property type="molecule type" value="Genomic_DNA"/>
</dbReference>
<evidence type="ECO:0000256" key="1">
    <source>
        <dbReference type="ARBA" id="ARBA00001561"/>
    </source>
</evidence>
<comment type="catalytic activity">
    <reaction evidence="1">
        <text>Hydrolyzes the link between N-acetylmuramoyl residues and L-amino acid residues in certain cell-wall glycopeptides.</text>
        <dbReference type="EC" id="3.5.1.28"/>
    </reaction>
</comment>
<dbReference type="SMART" id="SM00644">
    <property type="entry name" value="Ami_2"/>
    <property type="match status" value="1"/>
</dbReference>
<dbReference type="GO" id="GO:0071555">
    <property type="term" value="P:cell wall organization"/>
    <property type="evidence" value="ECO:0007669"/>
    <property type="project" value="UniProtKB-KW"/>
</dbReference>
<dbReference type="Pfam" id="PF01510">
    <property type="entry name" value="Amidase_2"/>
    <property type="match status" value="1"/>
</dbReference>
<dbReference type="GO" id="GO:0009253">
    <property type="term" value="P:peptidoglycan catabolic process"/>
    <property type="evidence" value="ECO:0007669"/>
    <property type="project" value="InterPro"/>
</dbReference>
<proteinExistence type="predicted"/>
<accession>A0A7W7V8H6</accession>
<evidence type="ECO:0000256" key="4">
    <source>
        <dbReference type="ARBA" id="ARBA00023316"/>
    </source>
</evidence>
<dbReference type="GO" id="GO:0008745">
    <property type="term" value="F:N-acetylmuramoyl-L-alanine amidase activity"/>
    <property type="evidence" value="ECO:0007669"/>
    <property type="project" value="UniProtKB-EC"/>
</dbReference>
<sequence>MRTMLPDLPPLPEIDYRPLPYEARLGTRPREAITRVVIHCTETPDLASARRFGEKVLYDSGTGNSGHYYIDRDGRVLLYVRPERIAHHVSGHNADSVGIELVNRGRYPHWLDSRHQAMTEPYPEAQIQALIALLRHLRHELPNLRHIAGHEDLDTRTVPASDDPSKTVPRKRDPGPLFPWERVLRETGLVRIVAD</sequence>
<name>A0A7W7V8H6_9GAMM</name>
<feature type="domain" description="N-acetylmuramoyl-L-alanine amidase" evidence="6">
    <location>
        <begin position="23"/>
        <end position="165"/>
    </location>
</feature>
<dbReference type="InterPro" id="IPR051206">
    <property type="entry name" value="NAMLAA_amidase_2"/>
</dbReference>
<keyword evidence="8" id="KW-1185">Reference proteome</keyword>
<dbReference type="Proteomes" id="UP000519004">
    <property type="component" value="Unassembled WGS sequence"/>
</dbReference>
<evidence type="ECO:0000256" key="5">
    <source>
        <dbReference type="SAM" id="MobiDB-lite"/>
    </source>
</evidence>
<dbReference type="CDD" id="cd06583">
    <property type="entry name" value="PGRP"/>
    <property type="match status" value="1"/>
</dbReference>
<evidence type="ECO:0000313" key="8">
    <source>
        <dbReference type="Proteomes" id="UP000519004"/>
    </source>
</evidence>
<dbReference type="GO" id="GO:0009254">
    <property type="term" value="P:peptidoglycan turnover"/>
    <property type="evidence" value="ECO:0007669"/>
    <property type="project" value="TreeGrafter"/>
</dbReference>
<feature type="region of interest" description="Disordered" evidence="5">
    <location>
        <begin position="152"/>
        <end position="174"/>
    </location>
</feature>
<dbReference type="EC" id="3.5.1.28" evidence="2"/>
<reference evidence="7 8" key="1">
    <citation type="submission" date="2020-08" db="EMBL/GenBank/DDBJ databases">
        <title>Genomic Encyclopedia of Type Strains, Phase IV (KMG-IV): sequencing the most valuable type-strain genomes for metagenomic binning, comparative biology and taxonomic classification.</title>
        <authorList>
            <person name="Goeker M."/>
        </authorList>
    </citation>
    <scope>NUCLEOTIDE SEQUENCE [LARGE SCALE GENOMIC DNA]</scope>
    <source>
        <strain evidence="7 8">DSM 25897</strain>
    </source>
</reference>
<dbReference type="PANTHER" id="PTHR30417">
    <property type="entry name" value="N-ACETYLMURAMOYL-L-ALANINE AMIDASE AMID"/>
    <property type="match status" value="1"/>
</dbReference>
<dbReference type="Gene3D" id="3.40.80.10">
    <property type="entry name" value="Peptidoglycan recognition protein-like"/>
    <property type="match status" value="1"/>
</dbReference>